<feature type="domain" description="Glycosyltransferase 2-like" evidence="1">
    <location>
        <begin position="11"/>
        <end position="114"/>
    </location>
</feature>
<dbReference type="Pfam" id="PF00535">
    <property type="entry name" value="Glycos_transf_2"/>
    <property type="match status" value="1"/>
</dbReference>
<dbReference type="Gene3D" id="3.90.550.10">
    <property type="entry name" value="Spore Coat Polysaccharide Biosynthesis Protein SpsA, Chain A"/>
    <property type="match status" value="1"/>
</dbReference>
<dbReference type="RefSeq" id="WP_393990853.1">
    <property type="nucleotide sequence ID" value="NZ_JBAFVH010000001.1"/>
</dbReference>
<protein>
    <submittedName>
        <fullName evidence="2">Glycosyltransferase</fullName>
        <ecNumber evidence="2">2.4.-.-</ecNumber>
    </submittedName>
</protein>
<dbReference type="PANTHER" id="PTHR43685:SF2">
    <property type="entry name" value="GLYCOSYLTRANSFERASE 2-LIKE DOMAIN-CONTAINING PROTEIN"/>
    <property type="match status" value="1"/>
</dbReference>
<evidence type="ECO:0000313" key="2">
    <source>
        <dbReference type="EMBL" id="MFG1370767.1"/>
    </source>
</evidence>
<dbReference type="PANTHER" id="PTHR43685">
    <property type="entry name" value="GLYCOSYLTRANSFERASE"/>
    <property type="match status" value="1"/>
</dbReference>
<proteinExistence type="predicted"/>
<name>A0ABW6ZPW6_9HYPH</name>
<gene>
    <name evidence="2" type="ORF">V5F32_01160</name>
</gene>
<accession>A0ABW6ZPW6</accession>
<sequence>MRSNAITVAAVIPLYNGAPFIREALESVLNQTEPADEIIVVDDGSTDDGPAIVEELALSHPITLLRKVNGGQSSARNLAIHHTTCNHVAFLDQDDAWYEEHLEILKRPFTQGHARRLGFVYGNLDLVDRKGRLVQQSCLDEFLSPQPKRSLRDCLRHDMFILPGATLASKQAMIDAGLFDERLSGYEDDDLFVRMFALGFRNVYLNAAVTRWRIYSGSTSYSPRMARSCMIYFHKLVEMFPDEPRVGFLHAQTAIGPRFIDVLTSEFIAASRTQDDERLRRAWNDIQEVIPVMAPKVRRRMHLARPVIQATASGPFRSLARRAMRYVARDVLKETRELRKMRQWSGDKLKALLAPLPRTP</sequence>
<dbReference type="SUPFAM" id="SSF53448">
    <property type="entry name" value="Nucleotide-diphospho-sugar transferases"/>
    <property type="match status" value="1"/>
</dbReference>
<dbReference type="GO" id="GO:0016757">
    <property type="term" value="F:glycosyltransferase activity"/>
    <property type="evidence" value="ECO:0007669"/>
    <property type="project" value="UniProtKB-KW"/>
</dbReference>
<evidence type="ECO:0000259" key="1">
    <source>
        <dbReference type="Pfam" id="PF00535"/>
    </source>
</evidence>
<dbReference type="InterPro" id="IPR029044">
    <property type="entry name" value="Nucleotide-diphossugar_trans"/>
</dbReference>
<dbReference type="InterPro" id="IPR050834">
    <property type="entry name" value="Glycosyltransf_2"/>
</dbReference>
<reference evidence="2 3" key="1">
    <citation type="submission" date="2024-02" db="EMBL/GenBank/DDBJ databases">
        <title>Expansion and revision of Xanthobacter and proposal of Roseixanthobacter gen. nov.</title>
        <authorList>
            <person name="Soltysiak M.P.M."/>
            <person name="Jalihal A."/>
            <person name="Ory A."/>
            <person name="Chrisophersen C."/>
            <person name="Lee A.D."/>
            <person name="Boulton J."/>
            <person name="Springer M."/>
        </authorList>
    </citation>
    <scope>NUCLEOTIDE SEQUENCE [LARGE SCALE GENOMIC DNA]</scope>
    <source>
        <strain evidence="2 3">23A</strain>
    </source>
</reference>
<keyword evidence="2" id="KW-0328">Glycosyltransferase</keyword>
<dbReference type="EMBL" id="JBAFVH010000001">
    <property type="protein sequence ID" value="MFG1370767.1"/>
    <property type="molecule type" value="Genomic_DNA"/>
</dbReference>
<organism evidence="2 3">
    <name type="scientific">Xanthobacter oligotrophicus</name>
    <dbReference type="NCBI Taxonomy" id="2607286"/>
    <lineage>
        <taxon>Bacteria</taxon>
        <taxon>Pseudomonadati</taxon>
        <taxon>Pseudomonadota</taxon>
        <taxon>Alphaproteobacteria</taxon>
        <taxon>Hyphomicrobiales</taxon>
        <taxon>Xanthobacteraceae</taxon>
        <taxon>Xanthobacter</taxon>
    </lineage>
</organism>
<keyword evidence="3" id="KW-1185">Reference proteome</keyword>
<dbReference type="EC" id="2.4.-.-" evidence="2"/>
<comment type="caution">
    <text evidence="2">The sequence shown here is derived from an EMBL/GenBank/DDBJ whole genome shotgun (WGS) entry which is preliminary data.</text>
</comment>
<evidence type="ECO:0000313" key="3">
    <source>
        <dbReference type="Proteomes" id="UP001604002"/>
    </source>
</evidence>
<dbReference type="Proteomes" id="UP001604002">
    <property type="component" value="Unassembled WGS sequence"/>
</dbReference>
<keyword evidence="2" id="KW-0808">Transferase</keyword>
<dbReference type="InterPro" id="IPR001173">
    <property type="entry name" value="Glyco_trans_2-like"/>
</dbReference>